<dbReference type="AlphaFoldDB" id="A0AAP4DJ33"/>
<accession>A0AAP4DJ33</accession>
<evidence type="ECO:0000313" key="2">
    <source>
        <dbReference type="Proteomes" id="UP001222377"/>
    </source>
</evidence>
<proteinExistence type="predicted"/>
<sequence>MGLKIKFRDQILELRRKMSLQLHRLLEDSTFWTFNEYEVQKCIDEYALELVEKRTGNKYKLQIIDKNKNVWGELKPEKPGCIGYFVQST</sequence>
<dbReference type="RefSeq" id="WP_045207833.1">
    <property type="nucleotide sequence ID" value="NZ_JARKHX010000004.1"/>
</dbReference>
<dbReference type="EMBL" id="JARKHX010000004">
    <property type="protein sequence ID" value="MDF4194876.1"/>
    <property type="molecule type" value="Genomic_DNA"/>
</dbReference>
<organism evidence="1 2">
    <name type="scientific">Bacillus amyloliquefaciens</name>
    <name type="common">Bacillus velezensis</name>
    <dbReference type="NCBI Taxonomy" id="1390"/>
    <lineage>
        <taxon>Bacteria</taxon>
        <taxon>Bacillati</taxon>
        <taxon>Bacillota</taxon>
        <taxon>Bacilli</taxon>
        <taxon>Bacillales</taxon>
        <taxon>Bacillaceae</taxon>
        <taxon>Bacillus</taxon>
        <taxon>Bacillus amyloliquefaciens group</taxon>
    </lineage>
</organism>
<protein>
    <submittedName>
        <fullName evidence="1">Uncharacterized protein</fullName>
    </submittedName>
</protein>
<reference evidence="1" key="1">
    <citation type="submission" date="2023-02" db="EMBL/GenBank/DDBJ databases">
        <title>Draft Whole-Genome Sequences of Bacillus Strains of Potential Probiotic for Poultry.</title>
        <authorList>
            <person name="Ma L.M."/>
            <person name="Lopez-Guerra N."/>
            <person name="Zhang G."/>
        </authorList>
    </citation>
    <scope>NUCLEOTIDE SEQUENCE</scope>
    <source>
        <strain evidence="1">OSU1013-24</strain>
    </source>
</reference>
<gene>
    <name evidence="1" type="ORF">PV946_14045</name>
</gene>
<dbReference type="Proteomes" id="UP001222377">
    <property type="component" value="Unassembled WGS sequence"/>
</dbReference>
<comment type="caution">
    <text evidence="1">The sequence shown here is derived from an EMBL/GenBank/DDBJ whole genome shotgun (WGS) entry which is preliminary data.</text>
</comment>
<name>A0AAP4DJ33_BACAM</name>
<evidence type="ECO:0000313" key="1">
    <source>
        <dbReference type="EMBL" id="MDF4194876.1"/>
    </source>
</evidence>